<comment type="caution">
    <text evidence="4">The sequence shown here is derived from an EMBL/GenBank/DDBJ whole genome shotgun (WGS) entry which is preliminary data.</text>
</comment>
<dbReference type="InterPro" id="IPR044820">
    <property type="entry name" value="AGD14-like"/>
</dbReference>
<dbReference type="InterPro" id="IPR037278">
    <property type="entry name" value="ARFGAP/RecO"/>
</dbReference>
<dbReference type="PANTHER" id="PTHR46085">
    <property type="entry name" value="ARFGAP/RECO-RELATED"/>
    <property type="match status" value="1"/>
</dbReference>
<dbReference type="InterPro" id="IPR038508">
    <property type="entry name" value="ArfGAP_dom_sf"/>
</dbReference>
<dbReference type="InterPro" id="IPR001164">
    <property type="entry name" value="ArfGAP_dom"/>
</dbReference>
<dbReference type="PRINTS" id="PR00405">
    <property type="entry name" value="REVINTRACTNG"/>
</dbReference>
<sequence>PLGAQASPAPVAVGAPHRARGDRGIMKKNSEKALLDRIKNFQKNDKANKKCADCGEVGPTYVNVTHGTFVSTTAAGILREFGFKIKGISMSKWTVEEVEDFPRFRESWQPESCRAVA</sequence>
<dbReference type="PROSITE" id="PS50115">
    <property type="entry name" value="ARFGAP"/>
    <property type="match status" value="1"/>
</dbReference>
<proteinExistence type="predicted"/>
<feature type="domain" description="Arf-GAP" evidence="3">
    <location>
        <begin position="32"/>
        <end position="117"/>
    </location>
</feature>
<evidence type="ECO:0000313" key="5">
    <source>
        <dbReference type="Proteomes" id="UP001189429"/>
    </source>
</evidence>
<organism evidence="4 5">
    <name type="scientific">Prorocentrum cordatum</name>
    <dbReference type="NCBI Taxonomy" id="2364126"/>
    <lineage>
        <taxon>Eukaryota</taxon>
        <taxon>Sar</taxon>
        <taxon>Alveolata</taxon>
        <taxon>Dinophyceae</taxon>
        <taxon>Prorocentrales</taxon>
        <taxon>Prorocentraceae</taxon>
        <taxon>Prorocentrum</taxon>
    </lineage>
</organism>
<accession>A0ABN9UMW3</accession>
<dbReference type="EMBL" id="CAUYUJ010016038">
    <property type="protein sequence ID" value="CAK0861060.1"/>
    <property type="molecule type" value="Genomic_DNA"/>
</dbReference>
<name>A0ABN9UMW3_9DINO</name>
<feature type="non-terminal residue" evidence="4">
    <location>
        <position position="1"/>
    </location>
</feature>
<evidence type="ECO:0000256" key="2">
    <source>
        <dbReference type="SAM" id="MobiDB-lite"/>
    </source>
</evidence>
<reference evidence="4" key="1">
    <citation type="submission" date="2023-10" db="EMBL/GenBank/DDBJ databases">
        <authorList>
            <person name="Chen Y."/>
            <person name="Shah S."/>
            <person name="Dougan E. K."/>
            <person name="Thang M."/>
            <person name="Chan C."/>
        </authorList>
    </citation>
    <scope>NUCLEOTIDE SEQUENCE [LARGE SCALE GENOMIC DNA]</scope>
</reference>
<dbReference type="PANTHER" id="PTHR46085:SF3">
    <property type="entry name" value="ARF GTPASE ACTIVATING PROTEIN"/>
    <property type="match status" value="1"/>
</dbReference>
<evidence type="ECO:0000256" key="1">
    <source>
        <dbReference type="PROSITE-ProRule" id="PRU00288"/>
    </source>
</evidence>
<keyword evidence="1" id="KW-0863">Zinc-finger</keyword>
<gene>
    <name evidence="4" type="ORF">PCOR1329_LOCUS49851</name>
</gene>
<protein>
    <recommendedName>
        <fullName evidence="3">Arf-GAP domain-containing protein</fullName>
    </recommendedName>
</protein>
<keyword evidence="1" id="KW-0479">Metal-binding</keyword>
<keyword evidence="1" id="KW-0862">Zinc</keyword>
<evidence type="ECO:0000313" key="4">
    <source>
        <dbReference type="EMBL" id="CAK0861060.1"/>
    </source>
</evidence>
<dbReference type="SUPFAM" id="SSF57863">
    <property type="entry name" value="ArfGap/RecO-like zinc finger"/>
    <property type="match status" value="1"/>
</dbReference>
<feature type="region of interest" description="Disordered" evidence="2">
    <location>
        <begin position="1"/>
        <end position="22"/>
    </location>
</feature>
<dbReference type="Proteomes" id="UP001189429">
    <property type="component" value="Unassembled WGS sequence"/>
</dbReference>
<dbReference type="Pfam" id="PF01412">
    <property type="entry name" value="ArfGap"/>
    <property type="match status" value="1"/>
</dbReference>
<dbReference type="Gene3D" id="1.10.220.150">
    <property type="entry name" value="Arf GTPase activating protein"/>
    <property type="match status" value="1"/>
</dbReference>
<evidence type="ECO:0000259" key="3">
    <source>
        <dbReference type="PROSITE" id="PS50115"/>
    </source>
</evidence>
<keyword evidence="5" id="KW-1185">Reference proteome</keyword>